<evidence type="ECO:0000256" key="1">
    <source>
        <dbReference type="SAM" id="MobiDB-lite"/>
    </source>
</evidence>
<sequence length="206" mass="24158">MSKISDKINTNHNIPQWNNENSMNYHWDIMKNHFDNIWDYTYMLPNITTNSINVTSDDNMTTIETNPFVWFDTNASLSSSSSSSSSLSTTTTFQAWNNQQISMSQRLKSTPSSIQQTVWLDNLYEINQHSGMDDTLFDDDYYNRNYPSTLINEVNDSFINYEQLDNTTNKTTDMISDINTFISSNMKTTSRQHQDHHHHHHHHLLY</sequence>
<name>A0A4Z2D1D8_SCHJA</name>
<evidence type="ECO:0000313" key="2">
    <source>
        <dbReference type="EMBL" id="TNN10302.1"/>
    </source>
</evidence>
<organism evidence="2 3">
    <name type="scientific">Schistosoma japonicum</name>
    <name type="common">Blood fluke</name>
    <dbReference type="NCBI Taxonomy" id="6182"/>
    <lineage>
        <taxon>Eukaryota</taxon>
        <taxon>Metazoa</taxon>
        <taxon>Spiralia</taxon>
        <taxon>Lophotrochozoa</taxon>
        <taxon>Platyhelminthes</taxon>
        <taxon>Trematoda</taxon>
        <taxon>Digenea</taxon>
        <taxon>Strigeidida</taxon>
        <taxon>Schistosomatoidea</taxon>
        <taxon>Schistosomatidae</taxon>
        <taxon>Schistosoma</taxon>
    </lineage>
</organism>
<keyword evidence="3" id="KW-1185">Reference proteome</keyword>
<feature type="compositionally biased region" description="Basic residues" evidence="1">
    <location>
        <begin position="194"/>
        <end position="206"/>
    </location>
</feature>
<feature type="region of interest" description="Disordered" evidence="1">
    <location>
        <begin position="187"/>
        <end position="206"/>
    </location>
</feature>
<dbReference type="AlphaFoldDB" id="A0A4Z2D1D8"/>
<protein>
    <submittedName>
        <fullName evidence="2">Uncharacterized protein</fullName>
    </submittedName>
</protein>
<proteinExistence type="predicted"/>
<comment type="caution">
    <text evidence="2">The sequence shown here is derived from an EMBL/GenBank/DDBJ whole genome shotgun (WGS) entry which is preliminary data.</text>
</comment>
<evidence type="ECO:0000313" key="3">
    <source>
        <dbReference type="Proteomes" id="UP000311919"/>
    </source>
</evidence>
<accession>A0A4Z2D1D8</accession>
<reference evidence="2 3" key="1">
    <citation type="submission" date="2019-03" db="EMBL/GenBank/DDBJ databases">
        <title>An improved genome assembly of the fluke Schistosoma japonicum.</title>
        <authorList>
            <person name="Hu W."/>
            <person name="Luo F."/>
            <person name="Yin M."/>
            <person name="Mo X."/>
            <person name="Sun C."/>
            <person name="Wu Q."/>
            <person name="Zhu B."/>
            <person name="Xiang M."/>
            <person name="Wang J."/>
            <person name="Wang Y."/>
            <person name="Zhang T."/>
            <person name="Xu B."/>
            <person name="Zheng H."/>
            <person name="Feng Z."/>
        </authorList>
    </citation>
    <scope>NUCLEOTIDE SEQUENCE [LARGE SCALE GENOMIC DNA]</scope>
    <source>
        <strain evidence="2">HuSjv2</strain>
        <tissue evidence="2">Worms</tissue>
    </source>
</reference>
<dbReference type="STRING" id="6182.A0A4Z2D1D8"/>
<dbReference type="Proteomes" id="UP000311919">
    <property type="component" value="Unassembled WGS sequence"/>
</dbReference>
<dbReference type="EMBL" id="SKCS01000363">
    <property type="protein sequence ID" value="TNN10302.1"/>
    <property type="molecule type" value="Genomic_DNA"/>
</dbReference>
<gene>
    <name evidence="2" type="ORF">EWB00_005508</name>
</gene>